<protein>
    <submittedName>
        <fullName evidence="3">Uncharacterized protein</fullName>
    </submittedName>
</protein>
<keyword evidence="1" id="KW-0175">Coiled coil</keyword>
<accession>A0A6D2KL94</accession>
<dbReference type="EMBL" id="CACVBM020001432">
    <property type="protein sequence ID" value="CAA7049961.1"/>
    <property type="molecule type" value="Genomic_DNA"/>
</dbReference>
<keyword evidence="4" id="KW-1185">Reference proteome</keyword>
<evidence type="ECO:0000313" key="3">
    <source>
        <dbReference type="EMBL" id="CAA7049961.1"/>
    </source>
</evidence>
<comment type="caution">
    <text evidence="3">The sequence shown here is derived from an EMBL/GenBank/DDBJ whole genome shotgun (WGS) entry which is preliminary data.</text>
</comment>
<organism evidence="3 4">
    <name type="scientific">Microthlaspi erraticum</name>
    <dbReference type="NCBI Taxonomy" id="1685480"/>
    <lineage>
        <taxon>Eukaryota</taxon>
        <taxon>Viridiplantae</taxon>
        <taxon>Streptophyta</taxon>
        <taxon>Embryophyta</taxon>
        <taxon>Tracheophyta</taxon>
        <taxon>Spermatophyta</taxon>
        <taxon>Magnoliopsida</taxon>
        <taxon>eudicotyledons</taxon>
        <taxon>Gunneridae</taxon>
        <taxon>Pentapetalae</taxon>
        <taxon>rosids</taxon>
        <taxon>malvids</taxon>
        <taxon>Brassicales</taxon>
        <taxon>Brassicaceae</taxon>
        <taxon>Coluteocarpeae</taxon>
        <taxon>Microthlaspi</taxon>
    </lineage>
</organism>
<feature type="region of interest" description="Disordered" evidence="2">
    <location>
        <begin position="16"/>
        <end position="60"/>
    </location>
</feature>
<evidence type="ECO:0000313" key="4">
    <source>
        <dbReference type="Proteomes" id="UP000467841"/>
    </source>
</evidence>
<proteinExistence type="predicted"/>
<name>A0A6D2KL94_9BRAS</name>
<evidence type="ECO:0000256" key="1">
    <source>
        <dbReference type="SAM" id="Coils"/>
    </source>
</evidence>
<dbReference type="AlphaFoldDB" id="A0A6D2KL94"/>
<dbReference type="Proteomes" id="UP000467841">
    <property type="component" value="Unassembled WGS sequence"/>
</dbReference>
<feature type="compositionally biased region" description="Low complexity" evidence="2">
    <location>
        <begin position="513"/>
        <end position="524"/>
    </location>
</feature>
<sequence length="633" mass="73138">MSKSLKPADRYSLVETTPLEMKGVKEGELDCPKRGGPPWKNRKTHGQNSKEESKWSKKSQITKFPSLEHQIHFSLKTKPEHPKYDRMFMPSRRPKVMILIWKDRYLSHDPRRSGKRSFGSLVGPELIFYQDMSDERLSRAHGDFDGSRGPDTAPKALAHLDTSITQSRSFHWPERGPFKNLESKLKRLKRNGNFPLLRALNFADLDPLSTYIYLLLASCNKNHQPHNKKHLFNKVRSHLGGLLLLSFLLLHLYLEMNHNTNIHFGNRTLIPHDLHGRSYQDPAVSIVPHPFPPNRAHPTFEGPSRDEHHYHHHQNRPPVYHQPPRPVLHSHHDHVLNRRRDSHFDAVLEGFMESQRKTSRDIETKLEFTRYELDGRLGELSTQIERVESRCLDMEEDLKKQGEAIEDNRRAIHFTKVSTKEMDNHLDEKITSLDNNLDGTTKSLNSITAVAHQAKREVAEVTLKERQCYSTMLTDVFWSILEHMGHKEHGGTWHMEAAQLDTQRKKGEAILKTSSTNRSSSSTRPAKLQLDRAEKSKCMRTRSSRSTEDLVELDITTGRKRVQRSQRVQEEPEVLVADTMDVPEGNGNPLGMDSVELGKLDRLVKEMLQTATNRDKGLFHHQCRTTTLRSSWE</sequence>
<evidence type="ECO:0000256" key="2">
    <source>
        <dbReference type="SAM" id="MobiDB-lite"/>
    </source>
</evidence>
<feature type="coiled-coil region" evidence="1">
    <location>
        <begin position="377"/>
        <end position="404"/>
    </location>
</feature>
<feature type="region of interest" description="Disordered" evidence="2">
    <location>
        <begin position="511"/>
        <end position="545"/>
    </location>
</feature>
<feature type="compositionally biased region" description="Basic and acidic residues" evidence="2">
    <location>
        <begin position="22"/>
        <end position="33"/>
    </location>
</feature>
<gene>
    <name evidence="3" type="ORF">MERR_LOCUS37196</name>
</gene>
<reference evidence="3" key="1">
    <citation type="submission" date="2020-01" db="EMBL/GenBank/DDBJ databases">
        <authorList>
            <person name="Mishra B."/>
        </authorList>
    </citation>
    <scope>NUCLEOTIDE SEQUENCE [LARGE SCALE GENOMIC DNA]</scope>
</reference>